<evidence type="ECO:0000256" key="1">
    <source>
        <dbReference type="ARBA" id="ARBA00005594"/>
    </source>
</evidence>
<dbReference type="InterPro" id="IPR001412">
    <property type="entry name" value="aa-tRNA-synth_I_CS"/>
</dbReference>
<dbReference type="SUPFAM" id="SSF52374">
    <property type="entry name" value="Nucleotidylyl transferase"/>
    <property type="match status" value="1"/>
</dbReference>
<dbReference type="InterPro" id="IPR049437">
    <property type="entry name" value="tRNA-synt_1c_C2"/>
</dbReference>
<keyword evidence="4 9" id="KW-0547">Nucleotide-binding</keyword>
<organism evidence="14 15">
    <name type="scientific">Venturia inaequalis</name>
    <name type="common">Apple scab fungus</name>
    <dbReference type="NCBI Taxonomy" id="5025"/>
    <lineage>
        <taxon>Eukaryota</taxon>
        <taxon>Fungi</taxon>
        <taxon>Dikarya</taxon>
        <taxon>Ascomycota</taxon>
        <taxon>Pezizomycotina</taxon>
        <taxon>Dothideomycetes</taxon>
        <taxon>Pleosporomycetidae</taxon>
        <taxon>Venturiales</taxon>
        <taxon>Venturiaceae</taxon>
        <taxon>Venturia</taxon>
    </lineage>
</organism>
<evidence type="ECO:0000256" key="7">
    <source>
        <dbReference type="ARBA" id="ARBA00023146"/>
    </source>
</evidence>
<dbReference type="InterPro" id="IPR004514">
    <property type="entry name" value="Gln-tRNA-synth"/>
</dbReference>
<evidence type="ECO:0000256" key="9">
    <source>
        <dbReference type="RuleBase" id="RU363037"/>
    </source>
</evidence>
<dbReference type="PRINTS" id="PR00987">
    <property type="entry name" value="TRNASYNTHGLU"/>
</dbReference>
<evidence type="ECO:0000256" key="6">
    <source>
        <dbReference type="ARBA" id="ARBA00022917"/>
    </source>
</evidence>
<dbReference type="GO" id="GO:0004819">
    <property type="term" value="F:glutamine-tRNA ligase activity"/>
    <property type="evidence" value="ECO:0007669"/>
    <property type="project" value="UniProtKB-EC"/>
</dbReference>
<dbReference type="InterPro" id="IPR011035">
    <property type="entry name" value="Ribosomal_bL25/Gln-tRNA_synth"/>
</dbReference>
<dbReference type="InterPro" id="IPR000924">
    <property type="entry name" value="Glu/Gln-tRNA-synth"/>
</dbReference>
<evidence type="ECO:0000256" key="4">
    <source>
        <dbReference type="ARBA" id="ARBA00022741"/>
    </source>
</evidence>
<feature type="compositionally biased region" description="Low complexity" evidence="10">
    <location>
        <begin position="55"/>
        <end position="71"/>
    </location>
</feature>
<evidence type="ECO:0000256" key="2">
    <source>
        <dbReference type="ARBA" id="ARBA00012836"/>
    </source>
</evidence>
<dbReference type="InterPro" id="IPR020056">
    <property type="entry name" value="Rbsml_bL25/Gln-tRNA_synth_N"/>
</dbReference>
<evidence type="ECO:0000259" key="11">
    <source>
        <dbReference type="Pfam" id="PF00749"/>
    </source>
</evidence>
<dbReference type="OrthoDB" id="10250478at2759"/>
<comment type="similarity">
    <text evidence="1 9">Belongs to the class-I aminoacyl-tRNA synthetase family.</text>
</comment>
<dbReference type="PANTHER" id="PTHR43097">
    <property type="entry name" value="GLUTAMINE-TRNA LIGASE"/>
    <property type="match status" value="1"/>
</dbReference>
<evidence type="ECO:0000256" key="10">
    <source>
        <dbReference type="SAM" id="MobiDB-lite"/>
    </source>
</evidence>
<name>A0A8H3VIU7_VENIN</name>
<dbReference type="Pfam" id="PF20974">
    <property type="entry name" value="tRNA-synt_1c_C2"/>
    <property type="match status" value="1"/>
</dbReference>
<feature type="domain" description="tRNA synthetases class I (E and Q) anti-codon binding" evidence="13">
    <location>
        <begin position="541"/>
        <end position="633"/>
    </location>
</feature>
<accession>A0A8H3VIU7</accession>
<proteinExistence type="inferred from homology"/>
<keyword evidence="6 9" id="KW-0648">Protein biosynthesis</keyword>
<dbReference type="Gene3D" id="3.40.50.620">
    <property type="entry name" value="HUPs"/>
    <property type="match status" value="1"/>
</dbReference>
<dbReference type="Proteomes" id="UP000447873">
    <property type="component" value="Unassembled WGS sequence"/>
</dbReference>
<dbReference type="SUPFAM" id="SSF50715">
    <property type="entry name" value="Ribosomal protein L25-like"/>
    <property type="match status" value="1"/>
</dbReference>
<feature type="domain" description="Glutamyl/glutaminyl-tRNA synthetase class Ib catalytic" evidence="11">
    <location>
        <begin position="90"/>
        <end position="428"/>
    </location>
</feature>
<dbReference type="InterPro" id="IPR020058">
    <property type="entry name" value="Glu/Gln-tRNA-synth_Ib_cat-dom"/>
</dbReference>
<dbReference type="InterPro" id="IPR020059">
    <property type="entry name" value="Glu/Gln-tRNA-synth_Ib_codon-bd"/>
</dbReference>
<dbReference type="GO" id="GO:0005524">
    <property type="term" value="F:ATP binding"/>
    <property type="evidence" value="ECO:0007669"/>
    <property type="project" value="UniProtKB-KW"/>
</dbReference>
<keyword evidence="3 9" id="KW-0436">Ligase</keyword>
<feature type="compositionally biased region" description="Basic and acidic residues" evidence="10">
    <location>
        <begin position="20"/>
        <end position="51"/>
    </location>
</feature>
<evidence type="ECO:0000313" key="14">
    <source>
        <dbReference type="EMBL" id="KAE9987783.1"/>
    </source>
</evidence>
<comment type="catalytic activity">
    <reaction evidence="8">
        <text>tRNA(Gln) + L-glutamine + ATP = L-glutaminyl-tRNA(Gln) + AMP + diphosphate</text>
        <dbReference type="Rhea" id="RHEA:20121"/>
        <dbReference type="Rhea" id="RHEA-COMP:9662"/>
        <dbReference type="Rhea" id="RHEA-COMP:9681"/>
        <dbReference type="ChEBI" id="CHEBI:30616"/>
        <dbReference type="ChEBI" id="CHEBI:33019"/>
        <dbReference type="ChEBI" id="CHEBI:58359"/>
        <dbReference type="ChEBI" id="CHEBI:78442"/>
        <dbReference type="ChEBI" id="CHEBI:78521"/>
        <dbReference type="ChEBI" id="CHEBI:456215"/>
        <dbReference type="EC" id="6.1.1.18"/>
    </reaction>
</comment>
<evidence type="ECO:0000256" key="8">
    <source>
        <dbReference type="ARBA" id="ARBA00048270"/>
    </source>
</evidence>
<evidence type="ECO:0000256" key="5">
    <source>
        <dbReference type="ARBA" id="ARBA00022840"/>
    </source>
</evidence>
<dbReference type="InterPro" id="IPR050132">
    <property type="entry name" value="Gln/Glu-tRNA_Ligase"/>
</dbReference>
<reference evidence="14 15" key="1">
    <citation type="submission" date="2018-12" db="EMBL/GenBank/DDBJ databases">
        <title>Venturia inaequalis Genome Resource.</title>
        <authorList>
            <person name="Lichtner F.J."/>
        </authorList>
    </citation>
    <scope>NUCLEOTIDE SEQUENCE [LARGE SCALE GENOMIC DNA]</scope>
    <source>
        <strain evidence="14 15">120213</strain>
    </source>
</reference>
<evidence type="ECO:0000256" key="3">
    <source>
        <dbReference type="ARBA" id="ARBA00022598"/>
    </source>
</evidence>
<sequence>MADAVADPPKGGAEVPAEGEAPKMSKRALEKEKKKAEKAAKKAEHKTELTSRPKPASAPTTTSTPASAAPANPFVQGWLKAVREEKPGAVRTRFPPEPNGYLHIGHAKAIATNFGFAKQYDGICFLRYDDTNPAKEEDIYFRKIKEMVEWLGFEPYQITHSSDYFDKLYEHAVELIKRDKAYVCYCSKEEVNLQRGGPDNRGKRFACAHRDRPTSESLAEFKAMEDGKYKPGEAVLRMKQSLTDPNEGNPQMWDLAAYRIVENSHHPRTGDKWKIYPTYDFAHCLCDYYEGITHSLCTTEFFQSRVSYDWLLEVLDLKTPKSEEKGPMQREYGRLNVEGTILSKRRIAALVNGATFEIKNNDGTTTTKTVPPAVRGWDDPRLYTLIAIRRRGVPGGAILNFVSELGVTTTNSNIMTYRFESSIRKYLERTVSRLMLVLDPIKVIIEDLPDEFKEDLTVPFDPKDATKGSRVVQLTKEISIDRSDFREEDSADFFRAAPGKVVGLLNAPFSIKIASFTKDSNGKVTEIKATKVEGEKPKAYIHWVGASAVKVTARQYNNLFLCEEPNGLDWKSGQGKDFYANQLNPNSEVVLPNALIESGINDLKKGNSVAPDSGASDNLVRFQAVRTAYFCVDPESTDDNLVLNQIVSLKEDAGKGKGK</sequence>
<gene>
    <name evidence="14" type="ORF">EG328_001598</name>
</gene>
<dbReference type="EMBL" id="WNWS01000014">
    <property type="protein sequence ID" value="KAE9987783.1"/>
    <property type="molecule type" value="Genomic_DNA"/>
</dbReference>
<dbReference type="PANTHER" id="PTHR43097:SF4">
    <property type="entry name" value="GLUTAMINE--TRNA LIGASE"/>
    <property type="match status" value="1"/>
</dbReference>
<dbReference type="GO" id="GO:0005829">
    <property type="term" value="C:cytosol"/>
    <property type="evidence" value="ECO:0007669"/>
    <property type="project" value="TreeGrafter"/>
</dbReference>
<dbReference type="NCBIfam" id="TIGR00440">
    <property type="entry name" value="glnS"/>
    <property type="match status" value="1"/>
</dbReference>
<dbReference type="Pfam" id="PF03950">
    <property type="entry name" value="tRNA-synt_1c_C"/>
    <property type="match status" value="1"/>
</dbReference>
<dbReference type="FunFam" id="2.40.240.10:FF:000007">
    <property type="entry name" value="Glutamine--tRNA ligase"/>
    <property type="match status" value="1"/>
</dbReference>
<protein>
    <recommendedName>
        <fullName evidence="2">glutamine--tRNA ligase</fullName>
        <ecNumber evidence="2">6.1.1.18</ecNumber>
    </recommendedName>
</protein>
<dbReference type="InterPro" id="IPR014729">
    <property type="entry name" value="Rossmann-like_a/b/a_fold"/>
</dbReference>
<feature type="region of interest" description="Disordered" evidence="10">
    <location>
        <begin position="1"/>
        <end position="71"/>
    </location>
</feature>
<dbReference type="GO" id="GO:0006425">
    <property type="term" value="P:glutaminyl-tRNA aminoacylation"/>
    <property type="evidence" value="ECO:0007669"/>
    <property type="project" value="InterPro"/>
</dbReference>
<feature type="domain" description="Glutamyl/glutaminyl-tRNA synthetase class Ib anti-codon binding" evidence="12">
    <location>
        <begin position="432"/>
        <end position="530"/>
    </location>
</feature>
<keyword evidence="5 9" id="KW-0067">ATP-binding</keyword>
<dbReference type="Pfam" id="PF00749">
    <property type="entry name" value="tRNA-synt_1c"/>
    <property type="match status" value="1"/>
</dbReference>
<evidence type="ECO:0000259" key="12">
    <source>
        <dbReference type="Pfam" id="PF03950"/>
    </source>
</evidence>
<keyword evidence="7 9" id="KW-0030">Aminoacyl-tRNA synthetase</keyword>
<comment type="caution">
    <text evidence="14">The sequence shown here is derived from an EMBL/GenBank/DDBJ whole genome shotgun (WGS) entry which is preliminary data.</text>
</comment>
<dbReference type="AlphaFoldDB" id="A0A8H3VIU7"/>
<evidence type="ECO:0000259" key="13">
    <source>
        <dbReference type="Pfam" id="PF20974"/>
    </source>
</evidence>
<dbReference type="PROSITE" id="PS00178">
    <property type="entry name" value="AA_TRNA_LIGASE_I"/>
    <property type="match status" value="1"/>
</dbReference>
<dbReference type="EC" id="6.1.1.18" evidence="2"/>
<evidence type="ECO:0000313" key="15">
    <source>
        <dbReference type="Proteomes" id="UP000447873"/>
    </source>
</evidence>
<dbReference type="Gene3D" id="2.40.240.10">
    <property type="entry name" value="Ribosomal Protein L25, Chain P"/>
    <property type="match status" value="2"/>
</dbReference>
<dbReference type="FunFam" id="3.40.50.620:FF:000037">
    <property type="entry name" value="Glutamine--tRNA ligase cytoplasmic"/>
    <property type="match status" value="1"/>
</dbReference>